<evidence type="ECO:0000256" key="1">
    <source>
        <dbReference type="SAM" id="SignalP"/>
    </source>
</evidence>
<dbReference type="Pfam" id="PF11512">
    <property type="entry name" value="Atu4866"/>
    <property type="match status" value="1"/>
</dbReference>
<evidence type="ECO:0000313" key="3">
    <source>
        <dbReference type="Proteomes" id="UP000184305"/>
    </source>
</evidence>
<dbReference type="AlphaFoldDB" id="A0A1M7F9D5"/>
<reference evidence="3" key="1">
    <citation type="submission" date="2016-11" db="EMBL/GenBank/DDBJ databases">
        <authorList>
            <person name="Varghese N."/>
            <person name="Submissions S."/>
        </authorList>
    </citation>
    <scope>NUCLEOTIDE SEQUENCE [LARGE SCALE GENOMIC DNA]</scope>
    <source>
        <strain evidence="3">CECT 8089</strain>
    </source>
</reference>
<sequence length="127" mass="14233">MTVAARKKTITCSAGALLLGALQLLTPTTALASSQAATSSKTQQEERQMTVHPYVGMWVTDDGQIRHELLPDNRYDEARGTRESAYQGRYEVNGTHIDYWDDTGFTADGEFVDRNTLHHGGMIFRRR</sequence>
<protein>
    <submittedName>
        <fullName evidence="2">Protein Atu4866</fullName>
    </submittedName>
</protein>
<dbReference type="InterPro" id="IPR038646">
    <property type="entry name" value="Atu4866-like_sf"/>
</dbReference>
<feature type="signal peptide" evidence="1">
    <location>
        <begin position="1"/>
        <end position="32"/>
    </location>
</feature>
<organism evidence="2 3">
    <name type="scientific">Phytopseudomonas punonensis</name>
    <dbReference type="NCBI Taxonomy" id="1220495"/>
    <lineage>
        <taxon>Bacteria</taxon>
        <taxon>Pseudomonadati</taxon>
        <taxon>Pseudomonadota</taxon>
        <taxon>Gammaproteobacteria</taxon>
        <taxon>Pseudomonadales</taxon>
        <taxon>Pseudomonadaceae</taxon>
        <taxon>Phytopseudomonas</taxon>
    </lineage>
</organism>
<name>A0A1M7F9D5_9GAMM</name>
<proteinExistence type="predicted"/>
<dbReference type="Proteomes" id="UP000184305">
    <property type="component" value="Unassembled WGS sequence"/>
</dbReference>
<keyword evidence="3" id="KW-1185">Reference proteome</keyword>
<dbReference type="EMBL" id="FRBQ01000003">
    <property type="protein sequence ID" value="SHM00287.1"/>
    <property type="molecule type" value="Genomic_DNA"/>
</dbReference>
<keyword evidence="1" id="KW-0732">Signal</keyword>
<dbReference type="Gene3D" id="2.40.128.290">
    <property type="entry name" value="Uncharacterised protein Atu4866, PF11512"/>
    <property type="match status" value="1"/>
</dbReference>
<evidence type="ECO:0000313" key="2">
    <source>
        <dbReference type="EMBL" id="SHM00287.1"/>
    </source>
</evidence>
<gene>
    <name evidence="2" type="ORF">SAMN05216288_2796</name>
</gene>
<dbReference type="InterPro" id="IPR020955">
    <property type="entry name" value="Uncharacterised_Atu4866"/>
</dbReference>
<accession>A0A1M7F9D5</accession>
<dbReference type="STRING" id="1220495.SAMN05216288_2796"/>
<feature type="chain" id="PRO_5012906905" evidence="1">
    <location>
        <begin position="33"/>
        <end position="127"/>
    </location>
</feature>